<dbReference type="STRING" id="1081103.A0A0B2WLQ3"/>
<name>A0A0B2WLQ3_METAS</name>
<reference evidence="1 2" key="1">
    <citation type="journal article" date="2014" name="Proc. Natl. Acad. Sci. U.S.A.">
        <title>Trajectory and genomic determinants of fungal-pathogen speciation and host adaptation.</title>
        <authorList>
            <person name="Hu X."/>
            <person name="Xiao G."/>
            <person name="Zheng P."/>
            <person name="Shang Y."/>
            <person name="Su Y."/>
            <person name="Zhang X."/>
            <person name="Liu X."/>
            <person name="Zhan S."/>
            <person name="St Leger R.J."/>
            <person name="Wang C."/>
        </authorList>
    </citation>
    <scope>NUCLEOTIDE SEQUENCE [LARGE SCALE GENOMIC DNA]</scope>
    <source>
        <strain evidence="1 2">ARSEF 1941</strain>
    </source>
</reference>
<evidence type="ECO:0000313" key="2">
    <source>
        <dbReference type="Proteomes" id="UP000030816"/>
    </source>
</evidence>
<dbReference type="GO" id="GO:0016301">
    <property type="term" value="F:kinase activity"/>
    <property type="evidence" value="ECO:0007669"/>
    <property type="project" value="UniProtKB-KW"/>
</dbReference>
<dbReference type="RefSeq" id="XP_040675478.1">
    <property type="nucleotide sequence ID" value="XM_040826526.1"/>
</dbReference>
<gene>
    <name evidence="1" type="ORF">MAM_07728</name>
</gene>
<organism evidence="1 2">
    <name type="scientific">Metarhizium album (strain ARSEF 1941)</name>
    <dbReference type="NCBI Taxonomy" id="1081103"/>
    <lineage>
        <taxon>Eukaryota</taxon>
        <taxon>Fungi</taxon>
        <taxon>Dikarya</taxon>
        <taxon>Ascomycota</taxon>
        <taxon>Pezizomycotina</taxon>
        <taxon>Sordariomycetes</taxon>
        <taxon>Hypocreomycetidae</taxon>
        <taxon>Hypocreales</taxon>
        <taxon>Clavicipitaceae</taxon>
        <taxon>Metarhizium</taxon>
    </lineage>
</organism>
<accession>A0A0B2WLQ3</accession>
<dbReference type="EMBL" id="AZHE01000035">
    <property type="protein sequence ID" value="KHN94412.1"/>
    <property type="molecule type" value="Genomic_DNA"/>
</dbReference>
<dbReference type="Proteomes" id="UP000030816">
    <property type="component" value="Unassembled WGS sequence"/>
</dbReference>
<dbReference type="GeneID" id="63742183"/>
<dbReference type="OrthoDB" id="5979581at2759"/>
<comment type="caution">
    <text evidence="1">The sequence shown here is derived from an EMBL/GenBank/DDBJ whole genome shotgun (WGS) entry which is preliminary data.</text>
</comment>
<dbReference type="HOGENOM" id="CLU_1816239_0_0_1"/>
<keyword evidence="1" id="KW-0418">Kinase</keyword>
<keyword evidence="1" id="KW-0808">Transferase</keyword>
<keyword evidence="2" id="KW-1185">Reference proteome</keyword>
<evidence type="ECO:0000313" key="1">
    <source>
        <dbReference type="EMBL" id="KHN94412.1"/>
    </source>
</evidence>
<proteinExistence type="predicted"/>
<protein>
    <submittedName>
        <fullName evidence="1">Protein kinase-like protein</fullName>
    </submittedName>
</protein>
<dbReference type="AlphaFoldDB" id="A0A0B2WLQ3"/>
<sequence>MSLRSLQEIQVEGDFREQLIIGALPQISLALDFVHEAGVVHTVECGDVFQIASKPIASNSIMYNLHSDNLLIGIGDKSVFTEVEENEMEKPSPRKVIGDTVIQVSQYMLNGRGPLILCDLFGSSPNWQRASWKRDARTLSSP</sequence>